<proteinExistence type="predicted"/>
<dbReference type="EMBL" id="CM016556">
    <property type="protein sequence ID" value="TKW15744.1"/>
    <property type="molecule type" value="Genomic_DNA"/>
</dbReference>
<feature type="region of interest" description="Disordered" evidence="1">
    <location>
        <begin position="24"/>
        <end position="46"/>
    </location>
</feature>
<accession>A0A4U6ULJ8</accession>
<protein>
    <recommendedName>
        <fullName evidence="4">Myb-like domain-containing protein</fullName>
    </recommendedName>
</protein>
<dbReference type="Gramene" id="TKW15744">
    <property type="protein sequence ID" value="TKW15744"/>
    <property type="gene ID" value="SEVIR_5G256550v2"/>
</dbReference>
<keyword evidence="3" id="KW-1185">Reference proteome</keyword>
<sequence length="258" mass="30307">MRFTDLLRRRSCFFNSSGSFFAGAGQSSMPQPWSFPQSSDPATWDKNPTPPGGFTNFIQPHLSQNFHFVGGHAQFAPFKPPRTMEDTPSEEEIGTPLSTTKKNKHELPRTEKRILWAQEEDVRLMSSWLHNSTDSSIGADRKNEQYWYDVADTYNETTPSHRRRNAKQAKDRWHKVNKWTDLFHGAWLKARRVFISGYNDQMWIDKAHVFYVEENKKLKLGHFVLMDVWYTVQNEAKWITYNNELKQARKRKSSDKDN</sequence>
<evidence type="ECO:0008006" key="4">
    <source>
        <dbReference type="Google" id="ProtNLM"/>
    </source>
</evidence>
<evidence type="ECO:0000256" key="1">
    <source>
        <dbReference type="SAM" id="MobiDB-lite"/>
    </source>
</evidence>
<feature type="compositionally biased region" description="Polar residues" evidence="1">
    <location>
        <begin position="29"/>
        <end position="41"/>
    </location>
</feature>
<dbReference type="PANTHER" id="PTHR45224:SF3">
    <property type="entry name" value="OS11G0506300 PROTEIN"/>
    <property type="match status" value="1"/>
</dbReference>
<dbReference type="Proteomes" id="UP000298652">
    <property type="component" value="Chromosome 5"/>
</dbReference>
<reference evidence="2" key="1">
    <citation type="submission" date="2019-03" db="EMBL/GenBank/DDBJ databases">
        <title>WGS assembly of Setaria viridis.</title>
        <authorList>
            <person name="Huang P."/>
            <person name="Jenkins J."/>
            <person name="Grimwood J."/>
            <person name="Barry K."/>
            <person name="Healey A."/>
            <person name="Mamidi S."/>
            <person name="Sreedasyam A."/>
            <person name="Shu S."/>
            <person name="Feldman M."/>
            <person name="Wu J."/>
            <person name="Yu Y."/>
            <person name="Chen C."/>
            <person name="Johnson J."/>
            <person name="Rokhsar D."/>
            <person name="Baxter I."/>
            <person name="Schmutz J."/>
            <person name="Brutnell T."/>
            <person name="Kellogg E."/>
        </authorList>
    </citation>
    <scope>NUCLEOTIDE SEQUENCE [LARGE SCALE GENOMIC DNA]</scope>
</reference>
<dbReference type="PANTHER" id="PTHR45224">
    <property type="entry name" value="OS01G0527900 PROTEIN-RELATED"/>
    <property type="match status" value="1"/>
</dbReference>
<dbReference type="OMA" id="RWHEINR"/>
<gene>
    <name evidence="2" type="ORF">SEVIR_5G256550v2</name>
</gene>
<organism evidence="2 3">
    <name type="scientific">Setaria viridis</name>
    <name type="common">Green bristlegrass</name>
    <name type="synonym">Setaria italica subsp. viridis</name>
    <dbReference type="NCBI Taxonomy" id="4556"/>
    <lineage>
        <taxon>Eukaryota</taxon>
        <taxon>Viridiplantae</taxon>
        <taxon>Streptophyta</taxon>
        <taxon>Embryophyta</taxon>
        <taxon>Tracheophyta</taxon>
        <taxon>Spermatophyta</taxon>
        <taxon>Magnoliopsida</taxon>
        <taxon>Liliopsida</taxon>
        <taxon>Poales</taxon>
        <taxon>Poaceae</taxon>
        <taxon>PACMAD clade</taxon>
        <taxon>Panicoideae</taxon>
        <taxon>Panicodae</taxon>
        <taxon>Paniceae</taxon>
        <taxon>Cenchrinae</taxon>
        <taxon>Setaria</taxon>
    </lineage>
</organism>
<feature type="region of interest" description="Disordered" evidence="1">
    <location>
        <begin position="82"/>
        <end position="106"/>
    </location>
</feature>
<dbReference type="AlphaFoldDB" id="A0A4U6ULJ8"/>
<evidence type="ECO:0000313" key="2">
    <source>
        <dbReference type="EMBL" id="TKW15744.1"/>
    </source>
</evidence>
<evidence type="ECO:0000313" key="3">
    <source>
        <dbReference type="Proteomes" id="UP000298652"/>
    </source>
</evidence>
<name>A0A4U6ULJ8_SETVI</name>